<reference evidence="2" key="1">
    <citation type="submission" date="2021-04" db="EMBL/GenBank/DDBJ databases">
        <title>Genome based classification of Actinospica acidithermotolerans sp. nov., an actinobacterium isolated from an Indonesian hot spring.</title>
        <authorList>
            <person name="Kusuma A.B."/>
            <person name="Putra K.E."/>
            <person name="Nafisah S."/>
            <person name="Loh J."/>
            <person name="Nouioui I."/>
            <person name="Goodfellow M."/>
        </authorList>
    </citation>
    <scope>NUCLEOTIDE SEQUENCE</scope>
    <source>
        <strain evidence="2">CSCA 57</strain>
    </source>
</reference>
<keyword evidence="3" id="KW-1185">Reference proteome</keyword>
<dbReference type="Pfam" id="PF01636">
    <property type="entry name" value="APH"/>
    <property type="match status" value="1"/>
</dbReference>
<evidence type="ECO:0000259" key="1">
    <source>
        <dbReference type="Pfam" id="PF01636"/>
    </source>
</evidence>
<dbReference type="SUPFAM" id="SSF56112">
    <property type="entry name" value="Protein kinase-like (PK-like)"/>
    <property type="match status" value="1"/>
</dbReference>
<dbReference type="AlphaFoldDB" id="A0A941IRL8"/>
<dbReference type="EMBL" id="JAGSOG010000208">
    <property type="protein sequence ID" value="MBR7837494.1"/>
    <property type="molecule type" value="Genomic_DNA"/>
</dbReference>
<dbReference type="InterPro" id="IPR051678">
    <property type="entry name" value="AGP_Transferase"/>
</dbReference>
<comment type="caution">
    <text evidence="2">The sequence shown here is derived from an EMBL/GenBank/DDBJ whole genome shotgun (WGS) entry which is preliminary data.</text>
</comment>
<organism evidence="2 3">
    <name type="scientific">Actinospica durhamensis</name>
    <dbReference type="NCBI Taxonomy" id="1508375"/>
    <lineage>
        <taxon>Bacteria</taxon>
        <taxon>Bacillati</taxon>
        <taxon>Actinomycetota</taxon>
        <taxon>Actinomycetes</taxon>
        <taxon>Catenulisporales</taxon>
        <taxon>Actinospicaceae</taxon>
        <taxon>Actinospica</taxon>
    </lineage>
</organism>
<protein>
    <submittedName>
        <fullName evidence="2">Aminoglycoside phosphotransferase family protein</fullName>
    </submittedName>
</protein>
<dbReference type="InterPro" id="IPR011009">
    <property type="entry name" value="Kinase-like_dom_sf"/>
</dbReference>
<feature type="domain" description="Aminoglycoside phosphotransferase" evidence="1">
    <location>
        <begin position="40"/>
        <end position="283"/>
    </location>
</feature>
<dbReference type="Gene3D" id="1.10.510.10">
    <property type="entry name" value="Transferase(Phosphotransferase) domain 1"/>
    <property type="match status" value="1"/>
</dbReference>
<sequence>MRFQVIERAADSAQRPLTPGQVDAIVRRAFGERTRVASAVELGDGTYNTTFRIVLETGEELILRAAPEPARQFRSERGFLRNEHAAAPYFAPIAALLPRTLAVDFTHDLLGRDYVIQTVVPGVPAPEGLAGYERSDWGSFFRGLGQISRKIHSVRGPGFGPVAGPLAATWSEALGTQLDLIAQDLDDLRLDAADVRALAATARRRRDLLDRITEPRLLHGDLWTINVMIEPNAPEPTVSGVFDCDRTWWGDPESDWAIYRALGKPGDVRNAFWDGYGALVQDQAARWRRLFYEARNLATIRLERHRLGQRAGVAASYEEITAVARRLKELEPPA</sequence>
<proteinExistence type="predicted"/>
<name>A0A941IRL8_9ACTN</name>
<evidence type="ECO:0000313" key="2">
    <source>
        <dbReference type="EMBL" id="MBR7837494.1"/>
    </source>
</evidence>
<evidence type="ECO:0000313" key="3">
    <source>
        <dbReference type="Proteomes" id="UP000675781"/>
    </source>
</evidence>
<dbReference type="InterPro" id="IPR002575">
    <property type="entry name" value="Aminoglycoside_PTrfase"/>
</dbReference>
<dbReference type="PANTHER" id="PTHR21310:SF15">
    <property type="entry name" value="AMINOGLYCOSIDE PHOSPHOTRANSFERASE DOMAIN-CONTAINING PROTEIN"/>
    <property type="match status" value="1"/>
</dbReference>
<dbReference type="RefSeq" id="WP_212531961.1">
    <property type="nucleotide sequence ID" value="NZ_JAGSOG010000208.1"/>
</dbReference>
<gene>
    <name evidence="2" type="ORF">KDL01_29715</name>
</gene>
<dbReference type="PANTHER" id="PTHR21310">
    <property type="entry name" value="AMINOGLYCOSIDE PHOSPHOTRANSFERASE-RELATED-RELATED"/>
    <property type="match status" value="1"/>
</dbReference>
<dbReference type="Proteomes" id="UP000675781">
    <property type="component" value="Unassembled WGS sequence"/>
</dbReference>
<accession>A0A941IRL8</accession>